<comment type="caution">
    <text evidence="1">The sequence shown here is derived from an EMBL/GenBank/DDBJ whole genome shotgun (WGS) entry which is preliminary data.</text>
</comment>
<dbReference type="AlphaFoldDB" id="X0Z1J7"/>
<accession>X0Z1J7</accession>
<proteinExistence type="predicted"/>
<reference evidence="1" key="1">
    <citation type="journal article" date="2014" name="Front. Microbiol.">
        <title>High frequency of phylogenetically diverse reductive dehalogenase-homologous genes in deep subseafloor sedimentary metagenomes.</title>
        <authorList>
            <person name="Kawai M."/>
            <person name="Futagami T."/>
            <person name="Toyoda A."/>
            <person name="Takaki Y."/>
            <person name="Nishi S."/>
            <person name="Hori S."/>
            <person name="Arai W."/>
            <person name="Tsubouchi T."/>
            <person name="Morono Y."/>
            <person name="Uchiyama I."/>
            <person name="Ito T."/>
            <person name="Fujiyama A."/>
            <person name="Inagaki F."/>
            <person name="Takami H."/>
        </authorList>
    </citation>
    <scope>NUCLEOTIDE SEQUENCE</scope>
    <source>
        <strain evidence="1">Expedition CK06-06</strain>
    </source>
</reference>
<evidence type="ECO:0000313" key="1">
    <source>
        <dbReference type="EMBL" id="GAG42501.1"/>
    </source>
</evidence>
<feature type="non-terminal residue" evidence="1">
    <location>
        <position position="114"/>
    </location>
</feature>
<gene>
    <name evidence="1" type="ORF">S01H1_84478</name>
</gene>
<protein>
    <submittedName>
        <fullName evidence="1">Uncharacterized protein</fullName>
    </submittedName>
</protein>
<name>X0Z1J7_9ZZZZ</name>
<sequence>MSYYQLPKINYTVKSKNIRLTFGNNDEKKIINKSLSEYLNAVKQEINKFIPQWDDAKKITNPYEYIHSNIPYYNMSISKVKPISRSFFKIIEICNIFHLFDNFKSSPLKSYHLA</sequence>
<dbReference type="EMBL" id="BARS01057684">
    <property type="protein sequence ID" value="GAG42501.1"/>
    <property type="molecule type" value="Genomic_DNA"/>
</dbReference>
<organism evidence="1">
    <name type="scientific">marine sediment metagenome</name>
    <dbReference type="NCBI Taxonomy" id="412755"/>
    <lineage>
        <taxon>unclassified sequences</taxon>
        <taxon>metagenomes</taxon>
        <taxon>ecological metagenomes</taxon>
    </lineage>
</organism>